<accession>A0ABX8HZX3</accession>
<dbReference type="PROSITE" id="PS50158">
    <property type="entry name" value="ZF_CCHC"/>
    <property type="match status" value="1"/>
</dbReference>
<dbReference type="Gene3D" id="4.10.60.10">
    <property type="entry name" value="Zinc finger, CCHC-type"/>
    <property type="match status" value="1"/>
</dbReference>
<proteinExistence type="predicted"/>
<evidence type="ECO:0000313" key="3">
    <source>
        <dbReference type="EMBL" id="QWU86385.1"/>
    </source>
</evidence>
<feature type="domain" description="CCHC-type" evidence="2">
    <location>
        <begin position="235"/>
        <end position="249"/>
    </location>
</feature>
<keyword evidence="4" id="KW-1185">Reference proteome</keyword>
<dbReference type="InterPro" id="IPR036875">
    <property type="entry name" value="Znf_CCHC_sf"/>
</dbReference>
<dbReference type="InterPro" id="IPR001878">
    <property type="entry name" value="Znf_CCHC"/>
</dbReference>
<reference evidence="3 4" key="1">
    <citation type="submission" date="2021-06" db="EMBL/GenBank/DDBJ databases">
        <title>Candida outbreak in Lebanon.</title>
        <authorList>
            <person name="Finianos M."/>
        </authorList>
    </citation>
    <scope>NUCLEOTIDE SEQUENCE [LARGE SCALE GENOMIC DNA]</scope>
    <source>
        <strain evidence="3">CA3LBN</strain>
    </source>
</reference>
<dbReference type="InterPro" id="IPR005162">
    <property type="entry name" value="Retrotrans_gag_dom"/>
</dbReference>
<keyword evidence="1" id="KW-0862">Zinc</keyword>
<dbReference type="Proteomes" id="UP000825434">
    <property type="component" value="Chromosome 1"/>
</dbReference>
<evidence type="ECO:0000256" key="1">
    <source>
        <dbReference type="PROSITE-ProRule" id="PRU00047"/>
    </source>
</evidence>
<dbReference type="Pfam" id="PF03732">
    <property type="entry name" value="Retrotrans_gag"/>
    <property type="match status" value="1"/>
</dbReference>
<keyword evidence="1" id="KW-0863">Zinc-finger</keyword>
<sequence length="268" mass="30183">MSTEATLSRSQILEMAHHITPYRGDGNPRCIQQYIYAASDRFDGHPENERLLIEMSLKGQAKTWVRECQEKPEWSQLSGQEVLDLLKATFYPADYAETAIRNITSLKRGSNSLAAFLKEFTQLSREIPAGAFSDDALCVFLAYGCGEPFATDLRRCGLTTFQESFDYLQRQADTSEFLSEYNISSSNEGTKYHASTIGQVVVSKKGSAVAVKDIATMTEAEIKAINERAKASLICHYCRKQGHLKRNCRLRITESRRNRKAQSQGDKK</sequence>
<dbReference type="SUPFAM" id="SSF57756">
    <property type="entry name" value="Retrovirus zinc finger-like domains"/>
    <property type="match status" value="1"/>
</dbReference>
<evidence type="ECO:0000259" key="2">
    <source>
        <dbReference type="PROSITE" id="PS50158"/>
    </source>
</evidence>
<keyword evidence="1" id="KW-0479">Metal-binding</keyword>
<gene>
    <name evidence="3" type="ORF">CA3LBN_000603</name>
</gene>
<organism evidence="3 4">
    <name type="scientific">Candidozyma haemuli</name>
    <dbReference type="NCBI Taxonomy" id="45357"/>
    <lineage>
        <taxon>Eukaryota</taxon>
        <taxon>Fungi</taxon>
        <taxon>Dikarya</taxon>
        <taxon>Ascomycota</taxon>
        <taxon>Saccharomycotina</taxon>
        <taxon>Pichiomycetes</taxon>
        <taxon>Metschnikowiaceae</taxon>
        <taxon>Candidozyma</taxon>
    </lineage>
</organism>
<name>A0ABX8HZX3_9ASCO</name>
<protein>
    <recommendedName>
        <fullName evidence="2">CCHC-type domain-containing protein</fullName>
    </recommendedName>
</protein>
<evidence type="ECO:0000313" key="4">
    <source>
        <dbReference type="Proteomes" id="UP000825434"/>
    </source>
</evidence>
<dbReference type="EMBL" id="CP076661">
    <property type="protein sequence ID" value="QWU86385.1"/>
    <property type="molecule type" value="Genomic_DNA"/>
</dbReference>